<keyword evidence="3" id="KW-1185">Reference proteome</keyword>
<gene>
    <name evidence="2" type="ORF">FIBSPDRAFT_751000</name>
</gene>
<evidence type="ECO:0000256" key="1">
    <source>
        <dbReference type="SAM" id="MobiDB-lite"/>
    </source>
</evidence>
<protein>
    <submittedName>
        <fullName evidence="2">Uncharacterized protein</fullName>
    </submittedName>
</protein>
<feature type="region of interest" description="Disordered" evidence="1">
    <location>
        <begin position="1"/>
        <end position="24"/>
    </location>
</feature>
<accession>A0A166DP72</accession>
<dbReference type="Proteomes" id="UP000076532">
    <property type="component" value="Unassembled WGS sequence"/>
</dbReference>
<dbReference type="AlphaFoldDB" id="A0A166DP72"/>
<proteinExistence type="predicted"/>
<dbReference type="STRING" id="436010.A0A166DP72"/>
<organism evidence="2 3">
    <name type="scientific">Athelia psychrophila</name>
    <dbReference type="NCBI Taxonomy" id="1759441"/>
    <lineage>
        <taxon>Eukaryota</taxon>
        <taxon>Fungi</taxon>
        <taxon>Dikarya</taxon>
        <taxon>Basidiomycota</taxon>
        <taxon>Agaricomycotina</taxon>
        <taxon>Agaricomycetes</taxon>
        <taxon>Agaricomycetidae</taxon>
        <taxon>Atheliales</taxon>
        <taxon>Atheliaceae</taxon>
        <taxon>Athelia</taxon>
    </lineage>
</organism>
<reference evidence="2 3" key="1">
    <citation type="journal article" date="2016" name="Mol. Biol. Evol.">
        <title>Comparative Genomics of Early-Diverging Mushroom-Forming Fungi Provides Insights into the Origins of Lignocellulose Decay Capabilities.</title>
        <authorList>
            <person name="Nagy L.G."/>
            <person name="Riley R."/>
            <person name="Tritt A."/>
            <person name="Adam C."/>
            <person name="Daum C."/>
            <person name="Floudas D."/>
            <person name="Sun H."/>
            <person name="Yadav J.S."/>
            <person name="Pangilinan J."/>
            <person name="Larsson K.H."/>
            <person name="Matsuura K."/>
            <person name="Barry K."/>
            <person name="Labutti K."/>
            <person name="Kuo R."/>
            <person name="Ohm R.A."/>
            <person name="Bhattacharya S.S."/>
            <person name="Shirouzu T."/>
            <person name="Yoshinaga Y."/>
            <person name="Martin F.M."/>
            <person name="Grigoriev I.V."/>
            <person name="Hibbett D.S."/>
        </authorList>
    </citation>
    <scope>NUCLEOTIDE SEQUENCE [LARGE SCALE GENOMIC DNA]</scope>
    <source>
        <strain evidence="2 3">CBS 109695</strain>
    </source>
</reference>
<sequence length="344" mass="39221">QHAIKCKGWSESQRTDRSQELQEARDSRKAAIIEKLVDLGWSFEIEKIPDMPLESTLAQHKLVKQPTRLTARIWTNIEPEMIKYMEQMKLDRLEGERPAIIISRKRPAIEAIRAYKISQLPWTEVMPEPPDYCRMAPVKAILELPNEIDVDVSSFETVVPELPSLFAEWRRDAQTQVLRLLNLQPENALEQPPTSVGPPSLNAAHQLQLATTAFNCTRCIFDYSVFSPTFSMAPLLYPEFLSHCCLTSLSKNVNHADTSVYLEIQHPRARRARAEWTCDNLTINTCAGEMMEAIVIFCRLDPASATTKDLDELDVWLGCQNCARWPEGPDEAQVSVFGWRNAVR</sequence>
<feature type="non-terminal residue" evidence="2">
    <location>
        <position position="1"/>
    </location>
</feature>
<feature type="compositionally biased region" description="Basic and acidic residues" evidence="1">
    <location>
        <begin position="13"/>
        <end position="24"/>
    </location>
</feature>
<name>A0A166DP72_9AGAM</name>
<evidence type="ECO:0000313" key="2">
    <source>
        <dbReference type="EMBL" id="KZP14926.1"/>
    </source>
</evidence>
<dbReference type="EMBL" id="KV417610">
    <property type="protein sequence ID" value="KZP14926.1"/>
    <property type="molecule type" value="Genomic_DNA"/>
</dbReference>
<dbReference type="OrthoDB" id="2322499at2759"/>
<evidence type="ECO:0000313" key="3">
    <source>
        <dbReference type="Proteomes" id="UP000076532"/>
    </source>
</evidence>